<protein>
    <submittedName>
        <fullName evidence="2">Uncharacterized protein</fullName>
    </submittedName>
</protein>
<gene>
    <name evidence="2" type="ORF">ADL12_17960</name>
</gene>
<proteinExistence type="predicted"/>
<sequence length="74" mass="8330">MLELIKETLSEVAWVVIGLISLVWWVGGPAFTAFIWSDGDKNLALQFLALWAAVTALYLTASRLIRRARRARRG</sequence>
<evidence type="ECO:0000313" key="2">
    <source>
        <dbReference type="EMBL" id="KUL38001.1"/>
    </source>
</evidence>
<organism evidence="2 3">
    <name type="scientific">Streptomyces regalis</name>
    <dbReference type="NCBI Taxonomy" id="68262"/>
    <lineage>
        <taxon>Bacteria</taxon>
        <taxon>Bacillati</taxon>
        <taxon>Actinomycetota</taxon>
        <taxon>Actinomycetes</taxon>
        <taxon>Kitasatosporales</taxon>
        <taxon>Streptomycetaceae</taxon>
        <taxon>Streptomyces</taxon>
    </lineage>
</organism>
<keyword evidence="1" id="KW-1133">Transmembrane helix</keyword>
<comment type="caution">
    <text evidence="2">The sequence shown here is derived from an EMBL/GenBank/DDBJ whole genome shotgun (WGS) entry which is preliminary data.</text>
</comment>
<dbReference type="AlphaFoldDB" id="A0A0X3UZR2"/>
<evidence type="ECO:0000256" key="1">
    <source>
        <dbReference type="SAM" id="Phobius"/>
    </source>
</evidence>
<feature type="transmembrane region" description="Helical" evidence="1">
    <location>
        <begin position="12"/>
        <end position="37"/>
    </location>
</feature>
<feature type="transmembrane region" description="Helical" evidence="1">
    <location>
        <begin position="43"/>
        <end position="65"/>
    </location>
</feature>
<keyword evidence="1" id="KW-0472">Membrane</keyword>
<keyword evidence="3" id="KW-1185">Reference proteome</keyword>
<dbReference type="RefSeq" id="WP_062703639.1">
    <property type="nucleotide sequence ID" value="NZ_LLZG01000118.1"/>
</dbReference>
<name>A0A0X3UZR2_9ACTN</name>
<dbReference type="OrthoDB" id="4288246at2"/>
<dbReference type="Proteomes" id="UP000053923">
    <property type="component" value="Unassembled WGS sequence"/>
</dbReference>
<dbReference type="EMBL" id="LLZG01000118">
    <property type="protein sequence ID" value="KUL38001.1"/>
    <property type="molecule type" value="Genomic_DNA"/>
</dbReference>
<evidence type="ECO:0000313" key="3">
    <source>
        <dbReference type="Proteomes" id="UP000053923"/>
    </source>
</evidence>
<keyword evidence="1" id="KW-0812">Transmembrane</keyword>
<reference evidence="3" key="1">
    <citation type="submission" date="2015-10" db="EMBL/GenBank/DDBJ databases">
        <authorList>
            <person name="Ju K.-S."/>
            <person name="Doroghazi J.R."/>
            <person name="Metcalf W.W."/>
        </authorList>
    </citation>
    <scope>NUCLEOTIDE SEQUENCE [LARGE SCALE GENOMIC DNA]</scope>
    <source>
        <strain evidence="3">NRRL 3151</strain>
    </source>
</reference>
<accession>A0A0X3UZR2</accession>